<dbReference type="RefSeq" id="WP_072982705.1">
    <property type="nucleotide sequence ID" value="NZ_FQXT01000003.1"/>
</dbReference>
<dbReference type="AlphaFoldDB" id="A0A1M5Y949"/>
<dbReference type="Proteomes" id="UP000290037">
    <property type="component" value="Unassembled WGS sequence"/>
</dbReference>
<evidence type="ECO:0000313" key="1">
    <source>
        <dbReference type="EMBL" id="RXG30570.1"/>
    </source>
</evidence>
<dbReference type="OrthoDB" id="1446962at2"/>
<dbReference type="STRING" id="573501.SAMN04487999_2027"/>
<name>A0A1M5Y949_9FLAO</name>
<sequence length="111" mass="12661">MKKKQIRERLNALRAQKLVHLTPKTGRTGRYYEGTYRVSSYSDLMFLVTNLIKVSVLALEKNEGVAAQELPDPQYNVLQVLLHALQLIPVEELELIDDLAQLLEEVNGDEL</sequence>
<reference evidence="1 4" key="3">
    <citation type="submission" date="2018-07" db="EMBL/GenBank/DDBJ databases">
        <title>Leeuwenhoekiella genomics.</title>
        <authorList>
            <person name="Tahon G."/>
            <person name="Willems A."/>
        </authorList>
    </citation>
    <scope>NUCLEOTIDE SEQUENCE [LARGE SCALE GENOMIC DNA]</scope>
    <source>
        <strain evidence="1 4">LMG 24856</strain>
    </source>
</reference>
<keyword evidence="4" id="KW-1185">Reference proteome</keyword>
<organism evidence="2 3">
    <name type="scientific">Leeuwenhoekiella palythoae</name>
    <dbReference type="NCBI Taxonomy" id="573501"/>
    <lineage>
        <taxon>Bacteria</taxon>
        <taxon>Pseudomonadati</taxon>
        <taxon>Bacteroidota</taxon>
        <taxon>Flavobacteriia</taxon>
        <taxon>Flavobacteriales</taxon>
        <taxon>Flavobacteriaceae</taxon>
        <taxon>Leeuwenhoekiella</taxon>
    </lineage>
</organism>
<accession>A0A1M5Y949</accession>
<evidence type="ECO:0000313" key="3">
    <source>
        <dbReference type="Proteomes" id="UP000184240"/>
    </source>
</evidence>
<reference evidence="2" key="2">
    <citation type="submission" date="2016-11" db="EMBL/GenBank/DDBJ databases">
        <authorList>
            <person name="Jaros S."/>
            <person name="Januszkiewicz K."/>
            <person name="Wedrychowicz H."/>
        </authorList>
    </citation>
    <scope>NUCLEOTIDE SEQUENCE [LARGE SCALE GENOMIC DNA]</scope>
    <source>
        <strain evidence="2">DSM 19859</strain>
    </source>
</reference>
<proteinExistence type="predicted"/>
<protein>
    <submittedName>
        <fullName evidence="2">Uncharacterized protein</fullName>
    </submittedName>
</protein>
<gene>
    <name evidence="1" type="ORF">DSM01_1320</name>
    <name evidence="2" type="ORF">SAMN04487999_2027</name>
</gene>
<evidence type="ECO:0000313" key="4">
    <source>
        <dbReference type="Proteomes" id="UP000290037"/>
    </source>
</evidence>
<dbReference type="EMBL" id="FQXT01000003">
    <property type="protein sequence ID" value="SHI08512.1"/>
    <property type="molecule type" value="Genomic_DNA"/>
</dbReference>
<dbReference type="Proteomes" id="UP000184240">
    <property type="component" value="Unassembled WGS sequence"/>
</dbReference>
<evidence type="ECO:0000313" key="2">
    <source>
        <dbReference type="EMBL" id="SHI08512.1"/>
    </source>
</evidence>
<reference evidence="3" key="1">
    <citation type="submission" date="2016-11" db="EMBL/GenBank/DDBJ databases">
        <authorList>
            <person name="Varghese N."/>
            <person name="Submissions S."/>
        </authorList>
    </citation>
    <scope>NUCLEOTIDE SEQUENCE [LARGE SCALE GENOMIC DNA]</scope>
    <source>
        <strain evidence="3">DSM 19859</strain>
    </source>
</reference>
<dbReference type="EMBL" id="QOVN01000002">
    <property type="protein sequence ID" value="RXG30570.1"/>
    <property type="molecule type" value="Genomic_DNA"/>
</dbReference>